<sequence length="83" mass="9105">MAKKRSNSSDWHPADIVAEIKKAGTSLAALGRENGLANTTLRNALDKHYPKAEQIIADAIGVKPEEIWPSRYPKLTPLNRKAA</sequence>
<dbReference type="InterPro" id="IPR038722">
    <property type="entry name" value="Ner_HTH_dom"/>
</dbReference>
<dbReference type="Pfam" id="PF13693">
    <property type="entry name" value="HTH_35"/>
    <property type="match status" value="1"/>
</dbReference>
<keyword evidence="2" id="KW-0805">Transcription regulation</keyword>
<accession>A0A7Y0SI92</accession>
<keyword evidence="4" id="KW-0804">Transcription</keyword>
<name>A0A7Y0SI92_VIBPH</name>
<evidence type="ECO:0000256" key="2">
    <source>
        <dbReference type="ARBA" id="ARBA00023015"/>
    </source>
</evidence>
<dbReference type="InterPro" id="IPR010982">
    <property type="entry name" value="Lambda_DNA-bd_dom_sf"/>
</dbReference>
<proteinExistence type="inferred from homology"/>
<gene>
    <name evidence="6" type="ORF">HKB16_13950</name>
</gene>
<dbReference type="AlphaFoldDB" id="A0A7Y0SI92"/>
<evidence type="ECO:0000313" key="6">
    <source>
        <dbReference type="EMBL" id="NMU83986.1"/>
    </source>
</evidence>
<comment type="similarity">
    <text evidence="1">Belongs to the ner transcriptional regulatory family.</text>
</comment>
<comment type="caution">
    <text evidence="6">The sequence shown here is derived from an EMBL/GenBank/DDBJ whole genome shotgun (WGS) entry which is preliminary data.</text>
</comment>
<dbReference type="Gene3D" id="1.10.260.40">
    <property type="entry name" value="lambda repressor-like DNA-binding domains"/>
    <property type="match status" value="1"/>
</dbReference>
<evidence type="ECO:0000256" key="4">
    <source>
        <dbReference type="ARBA" id="ARBA00023163"/>
    </source>
</evidence>
<feature type="domain" description="Ner winged helix-turn-helix DNA-binding" evidence="5">
    <location>
        <begin position="10"/>
        <end position="75"/>
    </location>
</feature>
<dbReference type="GO" id="GO:0003677">
    <property type="term" value="F:DNA binding"/>
    <property type="evidence" value="ECO:0007669"/>
    <property type="project" value="UniProtKB-KW"/>
</dbReference>
<keyword evidence="3" id="KW-0238">DNA-binding</keyword>
<reference evidence="6 7" key="1">
    <citation type="submission" date="2020-04" db="EMBL/GenBank/DDBJ databases">
        <title>Whole-genome sequencing of Vibrio spp. from China reveals different genetic environments of blaCTX-M-14 among diverse lineages.</title>
        <authorList>
            <person name="Zheng Z."/>
            <person name="Ye L."/>
            <person name="Chen S."/>
        </authorList>
    </citation>
    <scope>NUCLEOTIDE SEQUENCE [LARGE SCALE GENOMIC DNA]</scope>
    <source>
        <strain evidence="6 7">Vb0551</strain>
    </source>
</reference>
<dbReference type="RefSeq" id="WP_141179953.1">
    <property type="nucleotide sequence ID" value="NZ_CP041202.1"/>
</dbReference>
<dbReference type="SUPFAM" id="SSF47413">
    <property type="entry name" value="lambda repressor-like DNA-binding domains"/>
    <property type="match status" value="1"/>
</dbReference>
<evidence type="ECO:0000256" key="1">
    <source>
        <dbReference type="ARBA" id="ARBA00006157"/>
    </source>
</evidence>
<evidence type="ECO:0000313" key="7">
    <source>
        <dbReference type="Proteomes" id="UP000518904"/>
    </source>
</evidence>
<protein>
    <submittedName>
        <fullName evidence="6">Helix-turn-helix domain-containing protein</fullName>
    </submittedName>
</protein>
<organism evidence="6 7">
    <name type="scientific">Vibrio parahaemolyticus</name>
    <dbReference type="NCBI Taxonomy" id="670"/>
    <lineage>
        <taxon>Bacteria</taxon>
        <taxon>Pseudomonadati</taxon>
        <taxon>Pseudomonadota</taxon>
        <taxon>Gammaproteobacteria</taxon>
        <taxon>Vibrionales</taxon>
        <taxon>Vibrionaceae</taxon>
        <taxon>Vibrio</taxon>
    </lineage>
</organism>
<dbReference type="EMBL" id="JABCLB010001328">
    <property type="protein sequence ID" value="NMU83986.1"/>
    <property type="molecule type" value="Genomic_DNA"/>
</dbReference>
<evidence type="ECO:0000256" key="3">
    <source>
        <dbReference type="ARBA" id="ARBA00023125"/>
    </source>
</evidence>
<evidence type="ECO:0000259" key="5">
    <source>
        <dbReference type="Pfam" id="PF13693"/>
    </source>
</evidence>
<dbReference type="Proteomes" id="UP000518904">
    <property type="component" value="Unassembled WGS sequence"/>
</dbReference>